<name>A0A142CUD5_9EURY</name>
<dbReference type="Proteomes" id="UP000073604">
    <property type="component" value="Chromosome"/>
</dbReference>
<dbReference type="EMBL" id="CP014750">
    <property type="protein sequence ID" value="AMQ18387.1"/>
    <property type="molecule type" value="Genomic_DNA"/>
</dbReference>
<dbReference type="PANTHER" id="PTHR15811">
    <property type="entry name" value="MTH938 DOMAIN-CONTAINING PROTEIN"/>
    <property type="match status" value="1"/>
</dbReference>
<dbReference type="SUPFAM" id="SSF64076">
    <property type="entry name" value="MTH938-like"/>
    <property type="match status" value="1"/>
</dbReference>
<evidence type="ECO:0000313" key="3">
    <source>
        <dbReference type="EMBL" id="AMQ18387.1"/>
    </source>
</evidence>
<keyword evidence="2" id="KW-0963">Cytoplasm</keyword>
<dbReference type="STRING" id="53952.A0127_03960"/>
<dbReference type="AlphaFoldDB" id="A0A142CUD5"/>
<keyword evidence="4" id="KW-1185">Reference proteome</keyword>
<gene>
    <name evidence="3" type="ORF">A0127_03960</name>
</gene>
<dbReference type="RefSeq" id="WP_062388241.1">
    <property type="nucleotide sequence ID" value="NZ_CP014750.1"/>
</dbReference>
<protein>
    <submittedName>
        <fullName evidence="3">Uncharacterized protein</fullName>
    </submittedName>
</protein>
<dbReference type="GeneID" id="27139672"/>
<evidence type="ECO:0000256" key="2">
    <source>
        <dbReference type="ARBA" id="ARBA00022490"/>
    </source>
</evidence>
<dbReference type="InterPro" id="IPR007523">
    <property type="entry name" value="NDUFAF3/AAMDC"/>
</dbReference>
<proteinExistence type="predicted"/>
<evidence type="ECO:0000256" key="1">
    <source>
        <dbReference type="ARBA" id="ARBA00004496"/>
    </source>
</evidence>
<accession>A0A142CUD5</accession>
<reference evidence="4" key="1">
    <citation type="submission" date="2016-03" db="EMBL/GenBank/DDBJ databases">
        <authorList>
            <person name="Oger P.M."/>
        </authorList>
    </citation>
    <scope>NUCLEOTIDE SEQUENCE [LARGE SCALE GENOMIC DNA]</scope>
    <source>
        <strain evidence="4">OG-1</strain>
    </source>
</reference>
<dbReference type="KEGG" id="tpep:A0127_03960"/>
<comment type="subcellular location">
    <subcellularLocation>
        <location evidence="1">Cytoplasm</location>
    </subcellularLocation>
</comment>
<dbReference type="GO" id="GO:0005737">
    <property type="term" value="C:cytoplasm"/>
    <property type="evidence" value="ECO:0007669"/>
    <property type="project" value="UniProtKB-SubCell"/>
</dbReference>
<dbReference type="PANTHER" id="PTHR15811:SF5">
    <property type="entry name" value="MTH938 DOMAIN-CONTAINING PROTEIN"/>
    <property type="match status" value="1"/>
</dbReference>
<organism evidence="3 4">
    <name type="scientific">Thermococcus peptonophilus</name>
    <dbReference type="NCBI Taxonomy" id="53952"/>
    <lineage>
        <taxon>Archaea</taxon>
        <taxon>Methanobacteriati</taxon>
        <taxon>Methanobacteriota</taxon>
        <taxon>Thermococci</taxon>
        <taxon>Thermococcales</taxon>
        <taxon>Thermococcaceae</taxon>
        <taxon>Thermococcus</taxon>
    </lineage>
</organism>
<evidence type="ECO:0000313" key="4">
    <source>
        <dbReference type="Proteomes" id="UP000073604"/>
    </source>
</evidence>
<dbReference type="FunFam" id="3.40.1230.10:FF:000001">
    <property type="entry name" value="Adipogenesis-associated, Mth938 domain-containing"/>
    <property type="match status" value="1"/>
</dbReference>
<dbReference type="CDD" id="cd05126">
    <property type="entry name" value="Mth938"/>
    <property type="match status" value="1"/>
</dbReference>
<dbReference type="Gene3D" id="3.40.1230.10">
    <property type="entry name" value="MTH938-like"/>
    <property type="match status" value="1"/>
</dbReference>
<dbReference type="InterPro" id="IPR034096">
    <property type="entry name" value="AAMDC"/>
</dbReference>
<dbReference type="InterPro" id="IPR036748">
    <property type="entry name" value="MTH938-like_sf"/>
</dbReference>
<dbReference type="OrthoDB" id="117324at2157"/>
<sequence length="118" mass="13524">MRLEYPAFGKIIVDGTTYEHDIVIYPSGRVERRKKEISKQKHGTSHKLDPKELKEYLTEDFDVLIVGTGMYGKLSLLPGSRELVKEKEVLELPTKKAVEVFNEIYGEKKVLGIFHVTC</sequence>
<dbReference type="Pfam" id="PF04430">
    <property type="entry name" value="DUF498"/>
    <property type="match status" value="1"/>
</dbReference>